<protein>
    <submittedName>
        <fullName evidence="3">2fb6f880-27f8-494c-9e59-fd1e9b11c012</fullName>
    </submittedName>
</protein>
<dbReference type="Proteomes" id="UP000624404">
    <property type="component" value="Unassembled WGS sequence"/>
</dbReference>
<evidence type="ECO:0000313" key="3">
    <source>
        <dbReference type="EMBL" id="CAD6446620.1"/>
    </source>
</evidence>
<feature type="compositionally biased region" description="Low complexity" evidence="1">
    <location>
        <begin position="92"/>
        <end position="116"/>
    </location>
</feature>
<accession>A0A8H2ZRM4</accession>
<evidence type="ECO:0000256" key="2">
    <source>
        <dbReference type="SAM" id="SignalP"/>
    </source>
</evidence>
<feature type="signal peptide" evidence="2">
    <location>
        <begin position="1"/>
        <end position="18"/>
    </location>
</feature>
<evidence type="ECO:0000313" key="4">
    <source>
        <dbReference type="Proteomes" id="UP000624404"/>
    </source>
</evidence>
<sequence length="190" mass="17603">MQLSSAFFLALAAATVSGSVGTSESKRALGAAKPIVVGAASGTGATPVVRARFVHGPYRRKKSYESKDTEGAGAAQGTSGASFGEGYGSGSGSAQPSGSGGEAPAESGAASPSAWTGGYGGNATATAEAGSAMTTGTGNGDSGAASASGAGVASATSISPAIPTGGAASLSNNGGTVAVVGLGVAFAIFM</sequence>
<name>A0A8H2ZRM4_9HELO</name>
<organism evidence="3 4">
    <name type="scientific">Sclerotinia trifoliorum</name>
    <dbReference type="NCBI Taxonomy" id="28548"/>
    <lineage>
        <taxon>Eukaryota</taxon>
        <taxon>Fungi</taxon>
        <taxon>Dikarya</taxon>
        <taxon>Ascomycota</taxon>
        <taxon>Pezizomycotina</taxon>
        <taxon>Leotiomycetes</taxon>
        <taxon>Helotiales</taxon>
        <taxon>Sclerotiniaceae</taxon>
        <taxon>Sclerotinia</taxon>
    </lineage>
</organism>
<proteinExistence type="predicted"/>
<feature type="compositionally biased region" description="Low complexity" evidence="1">
    <location>
        <begin position="71"/>
        <end position="82"/>
    </location>
</feature>
<reference evidence="3" key="1">
    <citation type="submission" date="2020-10" db="EMBL/GenBank/DDBJ databases">
        <authorList>
            <person name="Kusch S."/>
        </authorList>
    </citation>
    <scope>NUCLEOTIDE SEQUENCE</scope>
    <source>
        <strain evidence="3">SwB9</strain>
    </source>
</reference>
<feature type="region of interest" description="Disordered" evidence="1">
    <location>
        <begin position="131"/>
        <end position="158"/>
    </location>
</feature>
<dbReference type="OrthoDB" id="3564890at2759"/>
<dbReference type="EMBL" id="CAJHIA010000021">
    <property type="protein sequence ID" value="CAD6446620.1"/>
    <property type="molecule type" value="Genomic_DNA"/>
</dbReference>
<evidence type="ECO:0000256" key="1">
    <source>
        <dbReference type="SAM" id="MobiDB-lite"/>
    </source>
</evidence>
<feature type="chain" id="PRO_5034738818" evidence="2">
    <location>
        <begin position="19"/>
        <end position="190"/>
    </location>
</feature>
<dbReference type="AlphaFoldDB" id="A0A8H2ZRM4"/>
<feature type="region of interest" description="Disordered" evidence="1">
    <location>
        <begin position="60"/>
        <end position="116"/>
    </location>
</feature>
<keyword evidence="2" id="KW-0732">Signal</keyword>
<keyword evidence="4" id="KW-1185">Reference proteome</keyword>
<gene>
    <name evidence="3" type="ORF">SCLTRI_LOCUS6412</name>
</gene>
<comment type="caution">
    <text evidence="3">The sequence shown here is derived from an EMBL/GenBank/DDBJ whole genome shotgun (WGS) entry which is preliminary data.</text>
</comment>